<dbReference type="GO" id="GO:0005634">
    <property type="term" value="C:nucleus"/>
    <property type="evidence" value="ECO:0007669"/>
    <property type="project" value="TreeGrafter"/>
</dbReference>
<keyword evidence="7" id="KW-1185">Reference proteome</keyword>
<name>A0A1G4I3Z6_TRYEQ</name>
<evidence type="ECO:0000313" key="6">
    <source>
        <dbReference type="EMBL" id="SCU66546.1"/>
    </source>
</evidence>
<evidence type="ECO:0000313" key="7">
    <source>
        <dbReference type="Proteomes" id="UP000195570"/>
    </source>
</evidence>
<feature type="region of interest" description="Disordered" evidence="5">
    <location>
        <begin position="822"/>
        <end position="977"/>
    </location>
</feature>
<comment type="subcellular location">
    <subcellularLocation>
        <location evidence="1">Cytoplasm</location>
    </subcellularLocation>
</comment>
<feature type="compositionally biased region" description="Low complexity" evidence="5">
    <location>
        <begin position="602"/>
        <end position="612"/>
    </location>
</feature>
<organism evidence="6 7">
    <name type="scientific">Trypanosoma equiperdum</name>
    <dbReference type="NCBI Taxonomy" id="5694"/>
    <lineage>
        <taxon>Eukaryota</taxon>
        <taxon>Discoba</taxon>
        <taxon>Euglenozoa</taxon>
        <taxon>Kinetoplastea</taxon>
        <taxon>Metakinetoplastina</taxon>
        <taxon>Trypanosomatida</taxon>
        <taxon>Trypanosomatidae</taxon>
        <taxon>Trypanosoma</taxon>
    </lineage>
</organism>
<dbReference type="InterPro" id="IPR003591">
    <property type="entry name" value="Leu-rich_rpt_typical-subtyp"/>
</dbReference>
<feature type="region of interest" description="Disordered" evidence="5">
    <location>
        <begin position="602"/>
        <end position="693"/>
    </location>
</feature>
<dbReference type="Proteomes" id="UP000195570">
    <property type="component" value="Unassembled WGS sequence"/>
</dbReference>
<dbReference type="AlphaFoldDB" id="A0A1G4I3Z6"/>
<reference evidence="6" key="1">
    <citation type="submission" date="2016-09" db="EMBL/GenBank/DDBJ databases">
        <authorList>
            <person name="Hebert L."/>
            <person name="Moumen B."/>
        </authorList>
    </citation>
    <scope>NUCLEOTIDE SEQUENCE [LARGE SCALE GENOMIC DNA]</scope>
    <source>
        <strain evidence="6">OVI</strain>
    </source>
</reference>
<dbReference type="SMART" id="SM00369">
    <property type="entry name" value="LRR_TYP"/>
    <property type="match status" value="4"/>
</dbReference>
<dbReference type="SUPFAM" id="SSF52047">
    <property type="entry name" value="RNI-like"/>
    <property type="match status" value="1"/>
</dbReference>
<dbReference type="Pfam" id="PF13855">
    <property type="entry name" value="LRR_8"/>
    <property type="match status" value="1"/>
</dbReference>
<dbReference type="Gene3D" id="3.80.10.10">
    <property type="entry name" value="Ribonuclease Inhibitor"/>
    <property type="match status" value="3"/>
</dbReference>
<feature type="compositionally biased region" description="Polar residues" evidence="5">
    <location>
        <begin position="394"/>
        <end position="403"/>
    </location>
</feature>
<feature type="compositionally biased region" description="Polar residues" evidence="5">
    <location>
        <begin position="656"/>
        <end position="666"/>
    </location>
</feature>
<accession>A0A1G4I3Z6</accession>
<proteinExistence type="predicted"/>
<dbReference type="GeneID" id="92382193"/>
<gene>
    <name evidence="6" type="ORF">TEOVI_000825900</name>
</gene>
<feature type="compositionally biased region" description="Basic and acidic residues" evidence="5">
    <location>
        <begin position="864"/>
        <end position="878"/>
    </location>
</feature>
<feature type="compositionally biased region" description="Basic and acidic residues" evidence="5">
    <location>
        <begin position="38"/>
        <end position="49"/>
    </location>
</feature>
<feature type="region of interest" description="Disordered" evidence="5">
    <location>
        <begin position="1"/>
        <end position="49"/>
    </location>
</feature>
<dbReference type="GO" id="GO:0005737">
    <property type="term" value="C:cytoplasm"/>
    <property type="evidence" value="ECO:0007669"/>
    <property type="project" value="UniProtKB-SubCell"/>
</dbReference>
<feature type="region of interest" description="Disordered" evidence="5">
    <location>
        <begin position="374"/>
        <end position="404"/>
    </location>
</feature>
<keyword evidence="2" id="KW-0963">Cytoplasm</keyword>
<comment type="caution">
    <text evidence="6">The sequence shown here is derived from an EMBL/GenBank/DDBJ whole genome shotgun (WGS) entry which is preliminary data.</text>
</comment>
<protein>
    <submittedName>
        <fullName evidence="6">Leucine-rich repeat protein (LRRP), putative</fullName>
    </submittedName>
</protein>
<sequence length="1012" mass="111625">MEATTDPPQGVDDTHQPSPGSPSVVVEDEGDISVNGDSQREESSRETTYSHHRFWDSFGRGQTFGNECVLLRTGEFLQYVIPKAKRCNVQFPHNTEFNGPTMGSLLSGARRGGRASNGVGGVVPEDFLPQPAPKADSLWGLFRQSARPQPRLDARVVHPQGFRILKGRSAIERSLRSYFRLPPAPSEHLKRERVLSQRLLLISDMKDDEEDARVFHAAMEGKLRPQQIRTNVTPPNMMLDGFLLLCAGGVPEPDAVKGATLQGSSLVGVISDDMAHFGNLSFLDVSENKLLLEQLLVLTGLEVLHLAYNQITSLAGLAEVVQNSLKRSMGNDSSMKMGPGSTQRGEGIDSSGPENSSIRSAAAYYARENLAETSSTDAGSGKFSSQEFEPPPANVTTGRNTFSGYVRERSPGKVLDHISRIVECSTHDVLLPNLHTLNLSFNRISPSDILHLSYFPSLERLDLSGNKLCKLPDDLAGLTSVTHFALEGNMFRDGENVFRALSTMPALIEVNLNHNKLRRVPPISVKDGHGLCFPSIEVIGLCHNRVERAQDVVALSELQHSLTRVILIGNPIAANKKEQGAVRAHFVQTVLSRYWKQMGLQGSSRSQRGHGSFSPCGTDTLDDIGSSQFQSNVRRGRMRRNDTESEEMPMYERSEGGNQDFSVWNSETKKDGASSQPYRYGDMEDSGENAETPEDGDVGMECFYTSSVHQSQIYGESTQSQSAFSPSEDSCILAGDICWYGDAPMPHSFDKGKATTTTALPSLTNFRVVEFVFDDTVMPKRTAAQFYGKKRSQQSGDVVVSSMVHPRTGLVTVPKHEEYMNVHRLAGTSSHKNSKRPYRTTREKEKRQMAQVLVPTDDDDDVKEADPQPHEVEKRRETTDDETETSSDEGALPQDAVFMTGVALEGKRTKRRKKVEIEDAQSEALKEDVERKEPVQKPETPKPPPQSKQRGPVRPKRRGGARADQAPQMVVEPPGTNARILMNELRRMLRRPLPPLPAVCTTRGGGSKPSGI</sequence>
<evidence type="ECO:0000256" key="1">
    <source>
        <dbReference type="ARBA" id="ARBA00004496"/>
    </source>
</evidence>
<keyword evidence="4" id="KW-0677">Repeat</keyword>
<evidence type="ECO:0000256" key="3">
    <source>
        <dbReference type="ARBA" id="ARBA00022614"/>
    </source>
</evidence>
<dbReference type="EMBL" id="CZPT02000568">
    <property type="protein sequence ID" value="SCU66546.1"/>
    <property type="molecule type" value="Genomic_DNA"/>
</dbReference>
<evidence type="ECO:0000256" key="2">
    <source>
        <dbReference type="ARBA" id="ARBA00022490"/>
    </source>
</evidence>
<dbReference type="PANTHER" id="PTHR22710">
    <property type="entry name" value="X-RAY RADIATION RESISTANCE ASSOCIATED PROTEIN 1 XRRA1"/>
    <property type="match status" value="1"/>
</dbReference>
<dbReference type="PROSITE" id="PS51450">
    <property type="entry name" value="LRR"/>
    <property type="match status" value="3"/>
</dbReference>
<feature type="region of interest" description="Disordered" evidence="5">
    <location>
        <begin position="328"/>
        <end position="356"/>
    </location>
</feature>
<dbReference type="RefSeq" id="XP_067077980.1">
    <property type="nucleotide sequence ID" value="XM_067221879.1"/>
</dbReference>
<dbReference type="PANTHER" id="PTHR22710:SF2">
    <property type="entry name" value="X-RAY RADIATION RESISTANCE-ASSOCIATED PROTEIN 1"/>
    <property type="match status" value="1"/>
</dbReference>
<keyword evidence="3" id="KW-0433">Leucine-rich repeat</keyword>
<dbReference type="InterPro" id="IPR032675">
    <property type="entry name" value="LRR_dom_sf"/>
</dbReference>
<feature type="compositionally biased region" description="Acidic residues" evidence="5">
    <location>
        <begin position="683"/>
        <end position="693"/>
    </location>
</feature>
<dbReference type="VEuPathDB" id="TriTrypDB:TEOVI_000825900"/>
<dbReference type="InterPro" id="IPR001611">
    <property type="entry name" value="Leu-rich_rpt"/>
</dbReference>
<feature type="compositionally biased region" description="Basic residues" evidence="5">
    <location>
        <begin position="951"/>
        <end position="960"/>
    </location>
</feature>
<feature type="compositionally biased region" description="Basic and acidic residues" evidence="5">
    <location>
        <begin position="924"/>
        <end position="940"/>
    </location>
</feature>
<feature type="compositionally biased region" description="Polar residues" evidence="5">
    <location>
        <begin position="374"/>
        <end position="387"/>
    </location>
</feature>
<evidence type="ECO:0000256" key="4">
    <source>
        <dbReference type="ARBA" id="ARBA00022737"/>
    </source>
</evidence>
<evidence type="ECO:0000256" key="5">
    <source>
        <dbReference type="SAM" id="MobiDB-lite"/>
    </source>
</evidence>
<feature type="compositionally biased region" description="Polar residues" evidence="5">
    <location>
        <begin position="328"/>
        <end position="344"/>
    </location>
</feature>